<dbReference type="GO" id="GO:0000976">
    <property type="term" value="F:transcription cis-regulatory region binding"/>
    <property type="evidence" value="ECO:0007669"/>
    <property type="project" value="TreeGrafter"/>
</dbReference>
<evidence type="ECO:0000256" key="1">
    <source>
        <dbReference type="ARBA" id="ARBA00009437"/>
    </source>
</evidence>
<keyword evidence="9" id="KW-1185">Reference proteome</keyword>
<dbReference type="InterPro" id="IPR036388">
    <property type="entry name" value="WH-like_DNA-bd_sf"/>
</dbReference>
<evidence type="ECO:0000313" key="9">
    <source>
        <dbReference type="Proteomes" id="UP000245217"/>
    </source>
</evidence>
<dbReference type="Proteomes" id="UP000245217">
    <property type="component" value="Unassembled WGS sequence"/>
</dbReference>
<name>A0A2U2AT99_9GAMM</name>
<dbReference type="Gene3D" id="1.10.10.10">
    <property type="entry name" value="Winged helix-like DNA-binding domain superfamily/Winged helix DNA-binding domain"/>
    <property type="match status" value="1"/>
</dbReference>
<keyword evidence="4" id="KW-0804">Transcription</keyword>
<dbReference type="InterPro" id="IPR000847">
    <property type="entry name" value="LysR_HTH_N"/>
</dbReference>
<evidence type="ECO:0000256" key="3">
    <source>
        <dbReference type="ARBA" id="ARBA00023125"/>
    </source>
</evidence>
<dbReference type="Pfam" id="PF00126">
    <property type="entry name" value="HTH_1"/>
    <property type="match status" value="1"/>
</dbReference>
<reference evidence="8 9" key="2">
    <citation type="submission" date="2018-05" db="EMBL/GenBank/DDBJ databases">
        <title>Ignatzschineria dubaiensis sp. nov., isolated from necrotic foot tissues of dromedaries (Camelus dromedarius) and associated maggots in Dubai, United Arab Emirates.</title>
        <authorList>
            <person name="Tsang C.C."/>
            <person name="Tang J.Y.M."/>
            <person name="Fong J.Y.H."/>
            <person name="Kinne J."/>
            <person name="Lee H.H."/>
            <person name="Joseph M."/>
            <person name="Jose S."/>
            <person name="Schuster R.K."/>
            <person name="Tang Y."/>
            <person name="Sivakumar S."/>
            <person name="Chen J.H.K."/>
            <person name="Teng J.L.L."/>
            <person name="Lau S.K.P."/>
            <person name="Wernery U."/>
            <person name="Woo P.C.Y."/>
        </authorList>
    </citation>
    <scope>NUCLEOTIDE SEQUENCE [LARGE SCALE GENOMIC DNA]</scope>
    <source>
        <strain evidence="8">UAE-HKU57</strain>
        <strain evidence="9">UAE-HKU58</strain>
    </source>
</reference>
<proteinExistence type="inferred from homology"/>
<dbReference type="PANTHER" id="PTHR30126">
    <property type="entry name" value="HTH-TYPE TRANSCRIPTIONAL REGULATOR"/>
    <property type="match status" value="1"/>
</dbReference>
<dbReference type="Gene3D" id="3.40.190.290">
    <property type="match status" value="1"/>
</dbReference>
<gene>
    <name evidence="6" type="ORF">DC077_01380</name>
    <name evidence="7" type="ORF">DC078_05185</name>
</gene>
<evidence type="ECO:0000256" key="4">
    <source>
        <dbReference type="ARBA" id="ARBA00023163"/>
    </source>
</evidence>
<protein>
    <submittedName>
        <fullName evidence="6">LysR family transcriptional regulator</fullName>
    </submittedName>
</protein>
<evidence type="ECO:0000259" key="5">
    <source>
        <dbReference type="PROSITE" id="PS50931"/>
    </source>
</evidence>
<dbReference type="InterPro" id="IPR036390">
    <property type="entry name" value="WH_DNA-bd_sf"/>
</dbReference>
<evidence type="ECO:0000256" key="2">
    <source>
        <dbReference type="ARBA" id="ARBA00023015"/>
    </source>
</evidence>
<dbReference type="SUPFAM" id="SSF53850">
    <property type="entry name" value="Periplasmic binding protein-like II"/>
    <property type="match status" value="1"/>
</dbReference>
<reference evidence="6" key="1">
    <citation type="journal article" date="2018" name="Genome Announc.">
        <title>Ignatzschineria cameli sp. nov., isolated from necrotic foot tissue of dromedaries (Camelus dromedarius) and associated maggots (Wohlfahrtia species) in Dubai.</title>
        <authorList>
            <person name="Tsang C.C."/>
            <person name="Tang J.Y."/>
            <person name="Fong J.Y."/>
            <person name="Kinne J."/>
            <person name="Lee H.H."/>
            <person name="Joseph M."/>
            <person name="Jose S."/>
            <person name="Schuster R.K."/>
            <person name="Tang Y."/>
            <person name="Sivakumar S."/>
            <person name="Chen J.H."/>
            <person name="Teng J.L."/>
            <person name="Lau S.K."/>
            <person name="Wernery U."/>
            <person name="Woo P.C."/>
        </authorList>
    </citation>
    <scope>NUCLEOTIDE SEQUENCE</scope>
    <source>
        <strain evidence="6">UAE-HKU57</strain>
        <strain evidence="7">UAE-HKU58</strain>
    </source>
</reference>
<evidence type="ECO:0000313" key="6">
    <source>
        <dbReference type="EMBL" id="PWD87959.1"/>
    </source>
</evidence>
<dbReference type="EMBL" id="QEWV01000003">
    <property type="protein sequence ID" value="PWD93210.1"/>
    <property type="molecule type" value="Genomic_DNA"/>
</dbReference>
<organism evidence="6 8">
    <name type="scientific">Ignatzschineria cameli</name>
    <dbReference type="NCBI Taxonomy" id="2182793"/>
    <lineage>
        <taxon>Bacteria</taxon>
        <taxon>Pseudomonadati</taxon>
        <taxon>Pseudomonadota</taxon>
        <taxon>Gammaproteobacteria</taxon>
        <taxon>Cardiobacteriales</taxon>
        <taxon>Ignatzschineriaceae</taxon>
        <taxon>Ignatzschineria</taxon>
    </lineage>
</organism>
<dbReference type="AlphaFoldDB" id="A0A2U2AT99"/>
<dbReference type="EMBL" id="QEWW01000001">
    <property type="protein sequence ID" value="PWD87959.1"/>
    <property type="molecule type" value="Genomic_DNA"/>
</dbReference>
<evidence type="ECO:0000313" key="7">
    <source>
        <dbReference type="EMBL" id="PWD93210.1"/>
    </source>
</evidence>
<dbReference type="InterPro" id="IPR005119">
    <property type="entry name" value="LysR_subst-bd"/>
</dbReference>
<evidence type="ECO:0000313" key="8">
    <source>
        <dbReference type="Proteomes" id="UP000245059"/>
    </source>
</evidence>
<accession>A0A2U2AT99</accession>
<keyword evidence="2" id="KW-0805">Transcription regulation</keyword>
<keyword evidence="3" id="KW-0238">DNA-binding</keyword>
<dbReference type="PROSITE" id="PS50931">
    <property type="entry name" value="HTH_LYSR"/>
    <property type="match status" value="1"/>
</dbReference>
<comment type="caution">
    <text evidence="6">The sequence shown here is derived from an EMBL/GenBank/DDBJ whole genome shotgun (WGS) entry which is preliminary data.</text>
</comment>
<comment type="similarity">
    <text evidence="1">Belongs to the LysR transcriptional regulatory family.</text>
</comment>
<feature type="domain" description="HTH lysR-type" evidence="5">
    <location>
        <begin position="21"/>
        <end position="71"/>
    </location>
</feature>
<dbReference type="PANTHER" id="PTHR30126:SF80">
    <property type="entry name" value="TRANSCRIPTIONAL REGULATOR-RELATED"/>
    <property type="match status" value="1"/>
</dbReference>
<sequence>MFVFTQQRESQAVIKKHRVYYLYQAVKYGGIRHAADILNIAPSSISRQITLLEEELKTPLLEKNLRGAQPTESGELVLKYFSHALEQEEDLLASLAALQGLERGRVTIATGEGYLRHLSTMIAQFSKDHPQIEVQLSVGSSNHVVRKVSDNEAHIGIAFNPILEPNLRIHFKKDHALKAFLPPQHPLTQEKEPLTLAQIKDYPLAMGDISQGIRQIIQRVEDEEEIILHSTLECSQLHMLKQYAIGGGITLLPEFMLYEEDRDRLQLHNLQHPYFNRTETYMMTRRGRQLPPAAQKLLVMILKMFP</sequence>
<dbReference type="SUPFAM" id="SSF46785">
    <property type="entry name" value="Winged helix' DNA-binding domain"/>
    <property type="match status" value="1"/>
</dbReference>
<dbReference type="GO" id="GO:0003700">
    <property type="term" value="F:DNA-binding transcription factor activity"/>
    <property type="evidence" value="ECO:0007669"/>
    <property type="project" value="InterPro"/>
</dbReference>
<dbReference type="Pfam" id="PF03466">
    <property type="entry name" value="LysR_substrate"/>
    <property type="match status" value="1"/>
</dbReference>
<dbReference type="Proteomes" id="UP000245059">
    <property type="component" value="Unassembled WGS sequence"/>
</dbReference>